<evidence type="ECO:0000259" key="1">
    <source>
        <dbReference type="SMART" id="SM00953"/>
    </source>
</evidence>
<reference evidence="2 3" key="1">
    <citation type="submission" date="2018-08" db="EMBL/GenBank/DDBJ databases">
        <title>Whole Genome Sequence of the Moderate Halophilic Marine Bacterium Marinobacter litoralis Sw-45.</title>
        <authorList>
            <person name="Musa H."/>
        </authorList>
    </citation>
    <scope>NUCLEOTIDE SEQUENCE [LARGE SCALE GENOMIC DNA]</scope>
    <source>
        <strain evidence="2 3">Sw-45</strain>
    </source>
</reference>
<dbReference type="AlphaFoldDB" id="A0A3M2RKW6"/>
<dbReference type="OrthoDB" id="9795903at2"/>
<dbReference type="Pfam" id="PF08808">
    <property type="entry name" value="RES"/>
    <property type="match status" value="1"/>
</dbReference>
<dbReference type="SMART" id="SM00953">
    <property type="entry name" value="RES"/>
    <property type="match status" value="1"/>
</dbReference>
<dbReference type="RefSeq" id="WP_114333306.1">
    <property type="nucleotide sequence ID" value="NZ_QMDL01000001.1"/>
</dbReference>
<feature type="domain" description="RES" evidence="1">
    <location>
        <begin position="80"/>
        <end position="208"/>
    </location>
</feature>
<gene>
    <name evidence="2" type="ORF">DOQ08_00495</name>
</gene>
<evidence type="ECO:0000313" key="3">
    <source>
        <dbReference type="Proteomes" id="UP000265903"/>
    </source>
</evidence>
<evidence type="ECO:0000313" key="2">
    <source>
        <dbReference type="EMBL" id="RMJ05819.1"/>
    </source>
</evidence>
<protein>
    <submittedName>
        <fullName evidence="2">RES domain protein</fullName>
    </submittedName>
</protein>
<keyword evidence="3" id="KW-1185">Reference proteome</keyword>
<dbReference type="EMBL" id="QMDL01000001">
    <property type="protein sequence ID" value="RMJ05819.1"/>
    <property type="molecule type" value="Genomic_DNA"/>
</dbReference>
<comment type="caution">
    <text evidence="2">The sequence shown here is derived from an EMBL/GenBank/DDBJ whole genome shotgun (WGS) entry which is preliminary data.</text>
</comment>
<dbReference type="Proteomes" id="UP000265903">
    <property type="component" value="Unassembled WGS sequence"/>
</dbReference>
<name>A0A3M2RKW6_9GAMM</name>
<organism evidence="2 3">
    <name type="scientific">Marinobacter litoralis</name>
    <dbReference type="NCBI Taxonomy" id="187981"/>
    <lineage>
        <taxon>Bacteria</taxon>
        <taxon>Pseudomonadati</taxon>
        <taxon>Pseudomonadota</taxon>
        <taxon>Gammaproteobacteria</taxon>
        <taxon>Pseudomonadales</taxon>
        <taxon>Marinobacteraceae</taxon>
        <taxon>Marinobacter</taxon>
    </lineage>
</organism>
<dbReference type="InterPro" id="IPR014914">
    <property type="entry name" value="RES_dom"/>
</dbReference>
<accession>A0A3M2RKW6</accession>
<sequence length="233" mass="25857">MGGSLPVTSLTHQKAYRLINSKLPTIDLFEDVASAEDFEDLYELQALTNPRLSSEVGNLDYLDVAEVPWGIPGCSYAVAAFTHIAPDGSRFSDGEYGVLYMADEMETAIQEVAYHQGKYIANIEDLAFDRLVFRGLACTFSSSTIHDATTLPLSDGIYDSDNYAESHMLGRKLRKDGSDGLVYWSVRAPGKTCWGLFTPRGVESIVQTAHYEFVIDGRKIIDICKITSRETQF</sequence>
<proteinExistence type="predicted"/>